<name>A0ACB8CLY0_DERSI</name>
<keyword evidence="2" id="KW-1185">Reference proteome</keyword>
<reference evidence="1" key="1">
    <citation type="submission" date="2020-05" db="EMBL/GenBank/DDBJ databases">
        <title>Large-scale comparative analyses of tick genomes elucidate their genetic diversity and vector capacities.</title>
        <authorList>
            <person name="Jia N."/>
            <person name="Wang J."/>
            <person name="Shi W."/>
            <person name="Du L."/>
            <person name="Sun Y."/>
            <person name="Zhan W."/>
            <person name="Jiang J."/>
            <person name="Wang Q."/>
            <person name="Zhang B."/>
            <person name="Ji P."/>
            <person name="Sakyi L.B."/>
            <person name="Cui X."/>
            <person name="Yuan T."/>
            <person name="Jiang B."/>
            <person name="Yang W."/>
            <person name="Lam T.T.-Y."/>
            <person name="Chang Q."/>
            <person name="Ding S."/>
            <person name="Wang X."/>
            <person name="Zhu J."/>
            <person name="Ruan X."/>
            <person name="Zhao L."/>
            <person name="Wei J."/>
            <person name="Que T."/>
            <person name="Du C."/>
            <person name="Cheng J."/>
            <person name="Dai P."/>
            <person name="Han X."/>
            <person name="Huang E."/>
            <person name="Gao Y."/>
            <person name="Liu J."/>
            <person name="Shao H."/>
            <person name="Ye R."/>
            <person name="Li L."/>
            <person name="Wei W."/>
            <person name="Wang X."/>
            <person name="Wang C."/>
            <person name="Yang T."/>
            <person name="Huo Q."/>
            <person name="Li W."/>
            <person name="Guo W."/>
            <person name="Chen H."/>
            <person name="Zhou L."/>
            <person name="Ni X."/>
            <person name="Tian J."/>
            <person name="Zhou Y."/>
            <person name="Sheng Y."/>
            <person name="Liu T."/>
            <person name="Pan Y."/>
            <person name="Xia L."/>
            <person name="Li J."/>
            <person name="Zhao F."/>
            <person name="Cao W."/>
        </authorList>
    </citation>
    <scope>NUCLEOTIDE SEQUENCE</scope>
    <source>
        <strain evidence="1">Dsil-2018</strain>
    </source>
</reference>
<protein>
    <submittedName>
        <fullName evidence="1">Uncharacterized protein</fullName>
    </submittedName>
</protein>
<proteinExistence type="predicted"/>
<dbReference type="EMBL" id="CM023475">
    <property type="protein sequence ID" value="KAH7945854.1"/>
    <property type="molecule type" value="Genomic_DNA"/>
</dbReference>
<dbReference type="Proteomes" id="UP000821865">
    <property type="component" value="Chromosome 6"/>
</dbReference>
<sequence length="627" mass="69272">MAIGAHRRVPGCESLYLGRVTVSLALNQYDLRLKPTFTEGCTSVGSSLRSWDLNQMQDDAEFQHFSCERTGGGYHTDVASGCLSYHYCEKMENGNWRQRHFVCPQGTTFDDTTGECGSRNVSCNQTDSAVTELEAPEQVTAAASVPTTPSPRDVEQSVTRVPELVVERRNTSADSKNESTSHAMCPANFGYFPHIESECRKYYACVRLGQGTVVKHVFDCPRAKRFDSANMLCVEANKAPKCQFAATAEYKDVAYDEQELLNMTSLPSKNDYGLVGLLPVNLTVEALDRMMARIIMSYVQSGKNITEGELTAVQKRLSETEPVPLTVLATIKLVSTGLRRLPNASEVMDMLSIMYDEHEKFLGSGFLERSRSVVRNLTSLVERYGAIRALSAATSYKRLKNAYETVRSNWFVLRNRTAPLFYGNEDNAANAEPAYFITTTPAPTEAYLGQPPSHQDFVDHKQSADLSHQSVATHTGIRTGTSATALGSSEGTNSPVVILRQPSAHSSFQQSMEYSVPSSTGDRIKHVGSEGVPQEHKEQSLSPEDSSGRTGEPVKQAVHANTDDEYYDGLGASHSEDKSQNEDPNWFVDNYDYYDAFRGSEDSYLVPDLGGQLDDQALVVHAEDNYQ</sequence>
<evidence type="ECO:0000313" key="2">
    <source>
        <dbReference type="Proteomes" id="UP000821865"/>
    </source>
</evidence>
<accession>A0ACB8CLY0</accession>
<comment type="caution">
    <text evidence="1">The sequence shown here is derived from an EMBL/GenBank/DDBJ whole genome shotgun (WGS) entry which is preliminary data.</text>
</comment>
<evidence type="ECO:0000313" key="1">
    <source>
        <dbReference type="EMBL" id="KAH7945854.1"/>
    </source>
</evidence>
<gene>
    <name evidence="1" type="ORF">HPB49_016597</name>
</gene>
<organism evidence="1 2">
    <name type="scientific">Dermacentor silvarum</name>
    <name type="common">Tick</name>
    <dbReference type="NCBI Taxonomy" id="543639"/>
    <lineage>
        <taxon>Eukaryota</taxon>
        <taxon>Metazoa</taxon>
        <taxon>Ecdysozoa</taxon>
        <taxon>Arthropoda</taxon>
        <taxon>Chelicerata</taxon>
        <taxon>Arachnida</taxon>
        <taxon>Acari</taxon>
        <taxon>Parasitiformes</taxon>
        <taxon>Ixodida</taxon>
        <taxon>Ixodoidea</taxon>
        <taxon>Ixodidae</taxon>
        <taxon>Rhipicephalinae</taxon>
        <taxon>Dermacentor</taxon>
    </lineage>
</organism>